<feature type="compositionally biased region" description="Polar residues" evidence="1">
    <location>
        <begin position="52"/>
        <end position="61"/>
    </location>
</feature>
<sequence length="86" mass="9430">SERKFSNLAGLLRHAKDDNEMPLLHTGYGHAICELLDLNNSNDPLNDVENAEQLSKQSPQNEEVVDDAAEPTSLSLEGVENNVTVD</sequence>
<keyword evidence="3" id="KW-1185">Reference proteome</keyword>
<gene>
    <name evidence="2" type="ORF">KI387_027979</name>
</gene>
<name>A0AA38G0Y1_TAXCH</name>
<dbReference type="Proteomes" id="UP000824469">
    <property type="component" value="Unassembled WGS sequence"/>
</dbReference>
<evidence type="ECO:0000313" key="2">
    <source>
        <dbReference type="EMBL" id="KAH9312944.1"/>
    </source>
</evidence>
<protein>
    <submittedName>
        <fullName evidence="2">Uncharacterized protein</fullName>
    </submittedName>
</protein>
<evidence type="ECO:0000256" key="1">
    <source>
        <dbReference type="SAM" id="MobiDB-lite"/>
    </source>
</evidence>
<feature type="region of interest" description="Disordered" evidence="1">
    <location>
        <begin position="40"/>
        <end position="86"/>
    </location>
</feature>
<comment type="caution">
    <text evidence="2">The sequence shown here is derived from an EMBL/GenBank/DDBJ whole genome shotgun (WGS) entry which is preliminary data.</text>
</comment>
<dbReference type="AlphaFoldDB" id="A0AA38G0Y1"/>
<evidence type="ECO:0000313" key="3">
    <source>
        <dbReference type="Proteomes" id="UP000824469"/>
    </source>
</evidence>
<reference evidence="2 3" key="1">
    <citation type="journal article" date="2021" name="Nat. Plants">
        <title>The Taxus genome provides insights into paclitaxel biosynthesis.</title>
        <authorList>
            <person name="Xiong X."/>
            <person name="Gou J."/>
            <person name="Liao Q."/>
            <person name="Li Y."/>
            <person name="Zhou Q."/>
            <person name="Bi G."/>
            <person name="Li C."/>
            <person name="Du R."/>
            <person name="Wang X."/>
            <person name="Sun T."/>
            <person name="Guo L."/>
            <person name="Liang H."/>
            <person name="Lu P."/>
            <person name="Wu Y."/>
            <person name="Zhang Z."/>
            <person name="Ro D.K."/>
            <person name="Shang Y."/>
            <person name="Huang S."/>
            <person name="Yan J."/>
        </authorList>
    </citation>
    <scope>NUCLEOTIDE SEQUENCE [LARGE SCALE GENOMIC DNA]</scope>
    <source>
        <strain evidence="2">Ta-2019</strain>
    </source>
</reference>
<accession>A0AA38G0Y1</accession>
<organism evidence="2 3">
    <name type="scientific">Taxus chinensis</name>
    <name type="common">Chinese yew</name>
    <name type="synonym">Taxus wallichiana var. chinensis</name>
    <dbReference type="NCBI Taxonomy" id="29808"/>
    <lineage>
        <taxon>Eukaryota</taxon>
        <taxon>Viridiplantae</taxon>
        <taxon>Streptophyta</taxon>
        <taxon>Embryophyta</taxon>
        <taxon>Tracheophyta</taxon>
        <taxon>Spermatophyta</taxon>
        <taxon>Pinopsida</taxon>
        <taxon>Pinidae</taxon>
        <taxon>Conifers II</taxon>
        <taxon>Cupressales</taxon>
        <taxon>Taxaceae</taxon>
        <taxon>Taxus</taxon>
    </lineage>
</organism>
<proteinExistence type="predicted"/>
<dbReference type="EMBL" id="JAHRHJ020000006">
    <property type="protein sequence ID" value="KAH9312944.1"/>
    <property type="molecule type" value="Genomic_DNA"/>
</dbReference>
<feature type="non-terminal residue" evidence="2">
    <location>
        <position position="86"/>
    </location>
</feature>